<protein>
    <submittedName>
        <fullName evidence="1">Uncharacterized protein</fullName>
    </submittedName>
</protein>
<evidence type="ECO:0000313" key="2">
    <source>
        <dbReference type="Proteomes" id="UP000053669"/>
    </source>
</evidence>
<proteinExistence type="predicted"/>
<reference evidence="1 2" key="1">
    <citation type="submission" date="2015-10" db="EMBL/GenBank/DDBJ databases">
        <title>Draft genome sequence of Streptomyces canus DSM 40017, type strain for the species Streptomyces canus.</title>
        <authorList>
            <person name="Ruckert C."/>
            <person name="Winkler A."/>
            <person name="Kalinowski J."/>
            <person name="Kampfer P."/>
            <person name="Glaeser S."/>
        </authorList>
    </citation>
    <scope>NUCLEOTIDE SEQUENCE [LARGE SCALE GENOMIC DNA]</scope>
    <source>
        <strain evidence="1 2">DSM 40017</strain>
    </source>
</reference>
<dbReference type="RefSeq" id="WP_059211652.1">
    <property type="nucleotide sequence ID" value="NZ_KQ948684.1"/>
</dbReference>
<sequence length="229" mass="25222">MHYWWKIKGISDDRTQCDCCGLSGLKRTVALMPLDAEGNENGTAEDVAYYGTSCAAKALGWRQGKVTSAALTAQHKRNELDHYARRIISIYAPIESAPTSVQARIFHQRNRYTHRPPVSSTKEVAKLLAEARAQLGDTLTGPARPARIEDFQRFTVVLNRSGSVDGVLRVPDEENKRQEQGAAAQRRAAEIRGSVRVVAALDVVSAGDVAIADDLTREWNEKAWQAAHA</sequence>
<organism evidence="1 2">
    <name type="scientific">Streptomyces canus</name>
    <dbReference type="NCBI Taxonomy" id="58343"/>
    <lineage>
        <taxon>Bacteria</taxon>
        <taxon>Bacillati</taxon>
        <taxon>Actinomycetota</taxon>
        <taxon>Actinomycetes</taxon>
        <taxon>Kitasatosporales</taxon>
        <taxon>Streptomycetaceae</taxon>
        <taxon>Streptomyces</taxon>
        <taxon>Streptomyces aurantiacus group</taxon>
    </lineage>
</organism>
<name>A0A101RKN1_9ACTN</name>
<dbReference type="AlphaFoldDB" id="A0A101RKN1"/>
<accession>A0A101RKN1</accession>
<comment type="caution">
    <text evidence="1">The sequence shown here is derived from an EMBL/GenBank/DDBJ whole genome shotgun (WGS) entry which is preliminary data.</text>
</comment>
<evidence type="ECO:0000313" key="1">
    <source>
        <dbReference type="EMBL" id="KUN57280.1"/>
    </source>
</evidence>
<dbReference type="STRING" id="58343.AQJ46_47875"/>
<dbReference type="Proteomes" id="UP000053669">
    <property type="component" value="Unassembled WGS sequence"/>
</dbReference>
<dbReference type="EMBL" id="LMWU01000074">
    <property type="protein sequence ID" value="KUN57280.1"/>
    <property type="molecule type" value="Genomic_DNA"/>
</dbReference>
<gene>
    <name evidence="1" type="ORF">AQJ46_47875</name>
</gene>